<name>A0AAU8FSG6_9BACT</name>
<evidence type="ECO:0000313" key="1">
    <source>
        <dbReference type="EMBL" id="XCH26938.1"/>
    </source>
</evidence>
<dbReference type="EMBL" id="CP159289">
    <property type="protein sequence ID" value="XCH26938.1"/>
    <property type="molecule type" value="Genomic_DNA"/>
</dbReference>
<evidence type="ECO:0008006" key="2">
    <source>
        <dbReference type="Google" id="ProtNLM"/>
    </source>
</evidence>
<sequence length="203" mass="21680">MKTSFIVAFLSCALLLTGCDSKQEEKEAEEKAAADSPADALQAIADKAKEMGDREAVDPVDFRKLKNLLPENLAGMARTEATGEKSGAMGFTVSTAHAKYKGSEGSLDVEIVDTGGIAGVSTMALAAWSIADIDKETTTGYEKTTTIEGYKAFEKYDNESKSGEINVLVADRYVVNVEGDHVSVDQLKEALKTIDLGKLGDMK</sequence>
<dbReference type="RefSeq" id="WP_353722203.1">
    <property type="nucleotide sequence ID" value="NZ_CP159289.1"/>
</dbReference>
<accession>A0AAU8FSG6</accession>
<proteinExistence type="predicted"/>
<gene>
    <name evidence="1" type="ORF">ABV298_11280</name>
</gene>
<reference evidence="1" key="1">
    <citation type="submission" date="2024-06" db="EMBL/GenBank/DDBJ databases">
        <title>Sequencing and assembly of the genome of Dyadobacter sp. strain 676, a symbiont of Cyamopsis tetragonoloba.</title>
        <authorList>
            <person name="Guro P."/>
            <person name="Sazanova A."/>
            <person name="Kuznetsova I."/>
            <person name="Belimov A."/>
            <person name="Safronova V."/>
        </authorList>
    </citation>
    <scope>NUCLEOTIDE SEQUENCE</scope>
    <source>
        <strain evidence="1">676</strain>
    </source>
</reference>
<dbReference type="PROSITE" id="PS51257">
    <property type="entry name" value="PROKAR_LIPOPROTEIN"/>
    <property type="match status" value="1"/>
</dbReference>
<dbReference type="AlphaFoldDB" id="A0AAU8FSG6"/>
<organism evidence="1">
    <name type="scientific">Dyadobacter sp. 676</name>
    <dbReference type="NCBI Taxonomy" id="3088362"/>
    <lineage>
        <taxon>Bacteria</taxon>
        <taxon>Pseudomonadati</taxon>
        <taxon>Bacteroidota</taxon>
        <taxon>Cytophagia</taxon>
        <taxon>Cytophagales</taxon>
        <taxon>Spirosomataceae</taxon>
        <taxon>Dyadobacter</taxon>
    </lineage>
</organism>
<protein>
    <recommendedName>
        <fullName evidence="2">Transposase</fullName>
    </recommendedName>
</protein>